<keyword evidence="2" id="KW-1185">Reference proteome</keyword>
<dbReference type="eggNOG" id="ENOG502ZNFD">
    <property type="taxonomic scope" value="Bacteria"/>
</dbReference>
<dbReference type="AlphaFoldDB" id="J7J1P6"/>
<dbReference type="EMBL" id="CP003629">
    <property type="protein sequence ID" value="AFQ46274.1"/>
    <property type="molecule type" value="Genomic_DNA"/>
</dbReference>
<name>J7J1P6_DESMD</name>
<sequence length="120" mass="13555">MRKDGLTEHEGRVMDALQAAWNEFAKLEITHTSDMTDFTNGIHQCQQILGMRVLQRDYPEGYPIKVKKLKPTHKCIDCGYTISHNKPWIIDGLRCNKCSGTVVPLSMLPKKSSPPGSENK</sequence>
<evidence type="ECO:0000313" key="1">
    <source>
        <dbReference type="EMBL" id="AFQ46274.1"/>
    </source>
</evidence>
<organism evidence="1 2">
    <name type="scientific">Desulfosporosinus meridiei (strain ATCC BAA-275 / DSM 13257 / KCTC 12902 / NCIMB 13706 / S10)</name>
    <dbReference type="NCBI Taxonomy" id="768704"/>
    <lineage>
        <taxon>Bacteria</taxon>
        <taxon>Bacillati</taxon>
        <taxon>Bacillota</taxon>
        <taxon>Clostridia</taxon>
        <taxon>Eubacteriales</taxon>
        <taxon>Desulfitobacteriaceae</taxon>
        <taxon>Desulfosporosinus</taxon>
    </lineage>
</organism>
<dbReference type="RefSeq" id="WP_014905180.1">
    <property type="nucleotide sequence ID" value="NC_018515.1"/>
</dbReference>
<dbReference type="KEGG" id="dmi:Desmer_4468"/>
<accession>J7J1P6</accession>
<dbReference type="OrthoDB" id="1495971at2"/>
<gene>
    <name evidence="1" type="ordered locus">Desmer_4468</name>
</gene>
<reference evidence="2" key="2">
    <citation type="submission" date="2012-08" db="EMBL/GenBank/DDBJ databases">
        <title>Finished genome of Desulfosporosinus meridiei DSM 13257.</title>
        <authorList>
            <person name="Huntemann M."/>
            <person name="Wei C.-L."/>
            <person name="Han J."/>
            <person name="Detter J.C."/>
            <person name="Han C."/>
            <person name="Davenport K."/>
            <person name="Daligault H."/>
            <person name="Erkkila T."/>
            <person name="Gu W."/>
            <person name="Munk A.C.C."/>
            <person name="Teshima H."/>
            <person name="Xu Y."/>
            <person name="Chain P."/>
            <person name="Tapia R."/>
            <person name="Chen A."/>
            <person name="Krypides N."/>
            <person name="Mavromatis K."/>
            <person name="Markowitz V."/>
            <person name="Szeto E."/>
            <person name="Ivanova N."/>
            <person name="Mikhailova N."/>
            <person name="Ovchinnikova G."/>
            <person name="Pagani I."/>
            <person name="Pati A."/>
            <person name="Goodwin L."/>
            <person name="Peters L."/>
            <person name="Pitluck S."/>
            <person name="Woyke T."/>
            <person name="Pester M."/>
            <person name="Spring S."/>
            <person name="Ollivier B."/>
            <person name="Rattei T."/>
            <person name="Klenk H.-P."/>
            <person name="Wagner M."/>
            <person name="Loy A."/>
        </authorList>
    </citation>
    <scope>NUCLEOTIDE SEQUENCE [LARGE SCALE GENOMIC DNA]</scope>
    <source>
        <strain evidence="2">ATCC BAA-275 / DSM 13257 / NCIMB 13706 / S10</strain>
    </source>
</reference>
<evidence type="ECO:0000313" key="2">
    <source>
        <dbReference type="Proteomes" id="UP000005262"/>
    </source>
</evidence>
<dbReference type="STRING" id="768704.Desmer_4468"/>
<reference evidence="1 2" key="1">
    <citation type="journal article" date="2012" name="J. Bacteriol.">
        <title>Complete genome sequences of Desulfosporosinus orientis DSM765T, Desulfosporosinus youngiae DSM17734T, Desulfosporosinus meridiei DSM13257T, and Desulfosporosinus acidiphilus DSM22704T.</title>
        <authorList>
            <person name="Pester M."/>
            <person name="Brambilla E."/>
            <person name="Alazard D."/>
            <person name="Rattei T."/>
            <person name="Weinmaier T."/>
            <person name="Han J."/>
            <person name="Lucas S."/>
            <person name="Lapidus A."/>
            <person name="Cheng J.F."/>
            <person name="Goodwin L."/>
            <person name="Pitluck S."/>
            <person name="Peters L."/>
            <person name="Ovchinnikova G."/>
            <person name="Teshima H."/>
            <person name="Detter J.C."/>
            <person name="Han C.S."/>
            <person name="Tapia R."/>
            <person name="Land M.L."/>
            <person name="Hauser L."/>
            <person name="Kyrpides N.C."/>
            <person name="Ivanova N.N."/>
            <person name="Pagani I."/>
            <person name="Huntmann M."/>
            <person name="Wei C.L."/>
            <person name="Davenport K.W."/>
            <person name="Daligault H."/>
            <person name="Chain P.S."/>
            <person name="Chen A."/>
            <person name="Mavromatis K."/>
            <person name="Markowitz V."/>
            <person name="Szeto E."/>
            <person name="Mikhailova N."/>
            <person name="Pati A."/>
            <person name="Wagner M."/>
            <person name="Woyke T."/>
            <person name="Ollivier B."/>
            <person name="Klenk H.P."/>
            <person name="Spring S."/>
            <person name="Loy A."/>
        </authorList>
    </citation>
    <scope>NUCLEOTIDE SEQUENCE [LARGE SCALE GENOMIC DNA]</scope>
    <source>
        <strain evidence="2">ATCC BAA-275 / DSM 13257 / NCIMB 13706 / S10</strain>
    </source>
</reference>
<protein>
    <submittedName>
        <fullName evidence="1">Uncharacterized protein</fullName>
    </submittedName>
</protein>
<dbReference type="HOGENOM" id="CLU_2045883_0_0_9"/>
<dbReference type="Proteomes" id="UP000005262">
    <property type="component" value="Chromosome"/>
</dbReference>
<proteinExistence type="predicted"/>